<comment type="caution">
    <text evidence="4">The sequence shown here is derived from an EMBL/GenBank/DDBJ whole genome shotgun (WGS) entry which is preliminary data.</text>
</comment>
<dbReference type="AlphaFoldDB" id="A0AAD9WAN6"/>
<dbReference type="PANTHER" id="PTHR15665">
    <property type="entry name" value="ASTEROID PROTEIN"/>
    <property type="match status" value="1"/>
</dbReference>
<keyword evidence="5" id="KW-1185">Reference proteome</keyword>
<gene>
    <name evidence="4" type="ORF">N8I77_001250</name>
</gene>
<reference evidence="4" key="1">
    <citation type="submission" date="2023-06" db="EMBL/GenBank/DDBJ databases">
        <authorList>
            <person name="Noh H."/>
        </authorList>
    </citation>
    <scope>NUCLEOTIDE SEQUENCE</scope>
    <source>
        <strain evidence="4">DUCC20226</strain>
    </source>
</reference>
<dbReference type="InterPro" id="IPR029060">
    <property type="entry name" value="PIN-like_dom_sf"/>
</dbReference>
<dbReference type="Pfam" id="PF12813">
    <property type="entry name" value="XPG_I_2"/>
    <property type="match status" value="1"/>
</dbReference>
<dbReference type="InterPro" id="IPR026832">
    <property type="entry name" value="Asteroid"/>
</dbReference>
<protein>
    <recommendedName>
        <fullName evidence="3">Asteroid domain-containing protein</fullName>
    </recommendedName>
</protein>
<organism evidence="4 5">
    <name type="scientific">Phomopsis amygdali</name>
    <name type="common">Fusicoccum amygdali</name>
    <dbReference type="NCBI Taxonomy" id="1214568"/>
    <lineage>
        <taxon>Eukaryota</taxon>
        <taxon>Fungi</taxon>
        <taxon>Dikarya</taxon>
        <taxon>Ascomycota</taxon>
        <taxon>Pezizomycotina</taxon>
        <taxon>Sordariomycetes</taxon>
        <taxon>Sordariomycetidae</taxon>
        <taxon>Diaporthales</taxon>
        <taxon>Diaporthaceae</taxon>
        <taxon>Diaporthe</taxon>
    </lineage>
</organism>
<comment type="similarity">
    <text evidence="1">Belongs to the asteroid family.</text>
</comment>
<dbReference type="Proteomes" id="UP001265746">
    <property type="component" value="Unassembled WGS sequence"/>
</dbReference>
<dbReference type="PANTHER" id="PTHR15665:SF1">
    <property type="entry name" value="PROTEIN ASTEROID HOMOLOG 1"/>
    <property type="match status" value="1"/>
</dbReference>
<evidence type="ECO:0000259" key="3">
    <source>
        <dbReference type="Pfam" id="PF12813"/>
    </source>
</evidence>
<feature type="domain" description="Asteroid" evidence="3">
    <location>
        <begin position="133"/>
        <end position="375"/>
    </location>
</feature>
<accession>A0AAD9WAN6</accession>
<feature type="region of interest" description="Disordered" evidence="2">
    <location>
        <begin position="543"/>
        <end position="578"/>
    </location>
</feature>
<dbReference type="InterPro" id="IPR039436">
    <property type="entry name" value="Asteroid_dom"/>
</dbReference>
<dbReference type="EMBL" id="JAUJFL010000001">
    <property type="protein sequence ID" value="KAK2614419.1"/>
    <property type="molecule type" value="Genomic_DNA"/>
</dbReference>
<dbReference type="SUPFAM" id="SSF88723">
    <property type="entry name" value="PIN domain-like"/>
    <property type="match status" value="1"/>
</dbReference>
<evidence type="ECO:0000313" key="5">
    <source>
        <dbReference type="Proteomes" id="UP001265746"/>
    </source>
</evidence>
<proteinExistence type="inferred from homology"/>
<dbReference type="Gene3D" id="3.40.50.1010">
    <property type="entry name" value="5'-nuclease"/>
    <property type="match status" value="1"/>
</dbReference>
<evidence type="ECO:0000256" key="1">
    <source>
        <dbReference type="ARBA" id="ARBA00007398"/>
    </source>
</evidence>
<sequence length="578" mass="63456">MGIRGLTASLRPFAARSELAGRIVIDGPALAYHILFACRLESRVSTVLKDPSYSALGSKAIQWLDDLQSHGCQVSAIYFDGYLPTSKSVVRLDRVVETSTASNKYFLSTSSGIALDGDSEPALRQANPRMPIPAFIVPAILDALRTSGRYSHLTHLVPGEADCFCAEHVGREGGTLLTSDSDLLLYDLGQDGRVVFFNDIEINNEEAAQLAALTYSQHAICETLSLESGQQGMLSLAFEIMMDPYRKVPSCVAQSKKNHSANAFPLDYANFISEYVKGPESTLAIPEYLKILDPRVSEFVLSWTRDAEGGNSALDNAPRDGLIFYLPLLLDRWDRESAWSPSMWIRQLAYSLCGDTQGTKSMVSEYRRTMSRKSNGQAVELLNDHDVAQIARGLVSLFSSLIDTAAIPSSLGWATFCLQQEITHASEHGKESLALKLWQKASKSRGRLDPGSWDTVHLAAQIQGTLYSLRILHQVLRCQIGPLFTSAGLQPQVAKLVDCLSTLPSFADFPSTTDVAGLFVRLQEAGVLDVLAEITGQQAHISFEKTGSRSRRKKRQVDRLEQRKARPPPSANPFDALS</sequence>
<evidence type="ECO:0000256" key="2">
    <source>
        <dbReference type="SAM" id="MobiDB-lite"/>
    </source>
</evidence>
<evidence type="ECO:0000313" key="4">
    <source>
        <dbReference type="EMBL" id="KAK2614419.1"/>
    </source>
</evidence>
<name>A0AAD9WAN6_PHOAM</name>